<feature type="modified residue" description="N6-(pyridoxal phosphate)lysine" evidence="5">
    <location>
        <position position="264"/>
    </location>
</feature>
<evidence type="ECO:0000313" key="8">
    <source>
        <dbReference type="EMBL" id="VFJ86444.1"/>
    </source>
</evidence>
<organism evidence="9">
    <name type="scientific">Candidatus Kentrum eta</name>
    <dbReference type="NCBI Taxonomy" id="2126337"/>
    <lineage>
        <taxon>Bacteria</taxon>
        <taxon>Pseudomonadati</taxon>
        <taxon>Pseudomonadota</taxon>
        <taxon>Gammaproteobacteria</taxon>
        <taxon>Candidatus Kentrum</taxon>
    </lineage>
</organism>
<dbReference type="InterPro" id="IPR023012">
    <property type="entry name" value="GcvPB"/>
</dbReference>
<keyword evidence="3 5" id="KW-0560">Oxidoreductase</keyword>
<evidence type="ECO:0000313" key="10">
    <source>
        <dbReference type="EMBL" id="VFJ95555.1"/>
    </source>
</evidence>
<comment type="subunit">
    <text evidence="5">The glycine cleavage system is composed of four proteins: P, T, L and H. In this organism, the P 'protein' is a heterodimer of two subunits.</text>
</comment>
<dbReference type="GO" id="GO:0005829">
    <property type="term" value="C:cytosol"/>
    <property type="evidence" value="ECO:0007669"/>
    <property type="project" value="TreeGrafter"/>
</dbReference>
<feature type="domain" description="Glycine dehydrogenase C-terminal" evidence="7">
    <location>
        <begin position="347"/>
        <end position="449"/>
    </location>
</feature>
<dbReference type="Gene3D" id="3.90.1150.10">
    <property type="entry name" value="Aspartate Aminotransferase, domain 1"/>
    <property type="match status" value="1"/>
</dbReference>
<dbReference type="EMBL" id="CAADFI010000001">
    <property type="protein sequence ID" value="VFJ88323.1"/>
    <property type="molecule type" value="Genomic_DNA"/>
</dbReference>
<sequence length="486" mass="53282">MLIFEHSQSGRVNTAQIPVECARIDDIPERFLRKRPPLLPEVSEMQTVRHYTRLSQKNFSIDTEFYPLGSCTMKYNPRACNALAMLPGFLARHPSAPESTGQGFLACLYELQEILKDVTGMKGVSLTPMAGAQGEFAGVAIIRAWHDARGDKGRNEILVPDAAHGTNPATAVMCGYKVREIPTDDNGDVDPEAVKAAVGPRTAGIMLTNPSTLGVFERKIVEIAGIVHEAGGLLYYDGANLNAILGKVRPGDMGFDVIHMNLHKTFSTPHGGGGPGAGPVGVGERLLPFLPIPMVGKDGDHYRWLAEADCPQSIGRLSAHMGNAGILLRAYSYARLLGREGMARIAQFATLNANYLMARLQQAGFDPAFPERRATHEFILTLKKQKDELGVTATDFAKRLLDHGQHAPTIYFPLLVPECLLIEPTETESKEVLDTFVEVMIKIREEARQDIQRLKDAPHTLPVRRLDDVKAAREPNLAWRPGVSEG</sequence>
<evidence type="ECO:0000256" key="4">
    <source>
        <dbReference type="ARBA" id="ARBA00049026"/>
    </source>
</evidence>
<dbReference type="NCBIfam" id="NF003346">
    <property type="entry name" value="PRK04366.1"/>
    <property type="match status" value="1"/>
</dbReference>
<dbReference type="Pfam" id="PF21478">
    <property type="entry name" value="GcvP2_C"/>
    <property type="match status" value="1"/>
</dbReference>
<dbReference type="GO" id="GO:0030170">
    <property type="term" value="F:pyridoxal phosphate binding"/>
    <property type="evidence" value="ECO:0007669"/>
    <property type="project" value="TreeGrafter"/>
</dbReference>
<dbReference type="PANTHER" id="PTHR11773">
    <property type="entry name" value="GLYCINE DEHYDROGENASE, DECARBOXYLATING"/>
    <property type="match status" value="1"/>
</dbReference>
<reference evidence="9" key="1">
    <citation type="submission" date="2019-02" db="EMBL/GenBank/DDBJ databases">
        <authorList>
            <person name="Gruber-Vodicka R. H."/>
            <person name="Seah K. B. B."/>
        </authorList>
    </citation>
    <scope>NUCLEOTIDE SEQUENCE</scope>
    <source>
        <strain evidence="10">BECK_SA2B12</strain>
        <strain evidence="8">BECK_SA2B15</strain>
        <strain evidence="9">BECK_SA2B20</strain>
    </source>
</reference>
<dbReference type="Pfam" id="PF00266">
    <property type="entry name" value="Aminotran_5"/>
    <property type="match status" value="1"/>
</dbReference>
<dbReference type="EMBL" id="CAADFG010000001">
    <property type="protein sequence ID" value="VFJ86444.1"/>
    <property type="molecule type" value="Genomic_DNA"/>
</dbReference>
<dbReference type="EMBL" id="CAADFJ010000002">
    <property type="protein sequence ID" value="VFJ95555.1"/>
    <property type="molecule type" value="Genomic_DNA"/>
</dbReference>
<protein>
    <recommendedName>
        <fullName evidence="5">Probable glycine dehydrogenase (decarboxylating) subunit 2</fullName>
        <ecNumber evidence="5">1.4.4.2</ecNumber>
    </recommendedName>
    <alternativeName>
        <fullName evidence="5">Glycine cleavage system P-protein subunit 2</fullName>
    </alternativeName>
    <alternativeName>
        <fullName evidence="5">Glycine decarboxylase subunit 2</fullName>
    </alternativeName>
    <alternativeName>
        <fullName evidence="5">Glycine dehydrogenase (aminomethyl-transferring) subunit 2</fullName>
    </alternativeName>
</protein>
<name>A0A450U8R1_9GAMM</name>
<dbReference type="HAMAP" id="MF_00713">
    <property type="entry name" value="GcvPB"/>
    <property type="match status" value="1"/>
</dbReference>
<evidence type="ECO:0000259" key="7">
    <source>
        <dbReference type="Pfam" id="PF21478"/>
    </source>
</evidence>
<evidence type="ECO:0000256" key="5">
    <source>
        <dbReference type="HAMAP-Rule" id="MF_00713"/>
    </source>
</evidence>
<evidence type="ECO:0000313" key="9">
    <source>
        <dbReference type="EMBL" id="VFJ88323.1"/>
    </source>
</evidence>
<dbReference type="InterPro" id="IPR000192">
    <property type="entry name" value="Aminotrans_V_dom"/>
</dbReference>
<evidence type="ECO:0000256" key="1">
    <source>
        <dbReference type="ARBA" id="ARBA00003788"/>
    </source>
</evidence>
<dbReference type="EC" id="1.4.4.2" evidence="5"/>
<dbReference type="GO" id="GO:0005960">
    <property type="term" value="C:glycine cleavage complex"/>
    <property type="evidence" value="ECO:0007669"/>
    <property type="project" value="TreeGrafter"/>
</dbReference>
<dbReference type="GO" id="GO:0004375">
    <property type="term" value="F:glycine dehydrogenase (decarboxylating) activity"/>
    <property type="evidence" value="ECO:0007669"/>
    <property type="project" value="UniProtKB-EC"/>
</dbReference>
<dbReference type="InterPro" id="IPR049316">
    <property type="entry name" value="GDC-P_C"/>
</dbReference>
<evidence type="ECO:0000256" key="3">
    <source>
        <dbReference type="ARBA" id="ARBA00023002"/>
    </source>
</evidence>
<dbReference type="InterPro" id="IPR015422">
    <property type="entry name" value="PyrdxlP-dep_Trfase_small"/>
</dbReference>
<dbReference type="SUPFAM" id="SSF53383">
    <property type="entry name" value="PLP-dependent transferases"/>
    <property type="match status" value="1"/>
</dbReference>
<dbReference type="FunFam" id="3.90.1150.10:FF:000014">
    <property type="entry name" value="Probable glycine dehydrogenase (decarboxylating) subunit 2"/>
    <property type="match status" value="1"/>
</dbReference>
<dbReference type="Gene3D" id="6.20.440.10">
    <property type="match status" value="1"/>
</dbReference>
<gene>
    <name evidence="5" type="primary">gcvPB</name>
    <name evidence="8" type="ORF">BECKH772A_GA0070896_1000170</name>
    <name evidence="9" type="ORF">BECKH772B_GA0070898_1000162</name>
    <name evidence="10" type="ORF">BECKH772C_GA0070978_1000270</name>
</gene>
<dbReference type="Gene3D" id="3.40.640.10">
    <property type="entry name" value="Type I PLP-dependent aspartate aminotransferase-like (Major domain)"/>
    <property type="match status" value="1"/>
</dbReference>
<comment type="function">
    <text evidence="1 5">The glycine cleavage system catalyzes the degradation of glycine. The P protein binds the alpha-amino group of glycine through its pyridoxal phosphate cofactor; CO(2) is released and the remaining methylamine moiety is then transferred to the lipoamide cofactor of the H protein.</text>
</comment>
<keyword evidence="2 5" id="KW-0663">Pyridoxal phosphate</keyword>
<comment type="similarity">
    <text evidence="5">Belongs to the GcvP family. C-terminal subunit subfamily.</text>
</comment>
<proteinExistence type="inferred from homology"/>
<dbReference type="GO" id="GO:0019464">
    <property type="term" value="P:glycine decarboxylation via glycine cleavage system"/>
    <property type="evidence" value="ECO:0007669"/>
    <property type="project" value="UniProtKB-UniRule"/>
</dbReference>
<comment type="cofactor">
    <cofactor evidence="5">
        <name>pyridoxal 5'-phosphate</name>
        <dbReference type="ChEBI" id="CHEBI:597326"/>
    </cofactor>
</comment>
<evidence type="ECO:0000259" key="6">
    <source>
        <dbReference type="Pfam" id="PF00266"/>
    </source>
</evidence>
<dbReference type="AlphaFoldDB" id="A0A450U8R1"/>
<comment type="catalytic activity">
    <reaction evidence="4 5">
        <text>N(6)-[(R)-lipoyl]-L-lysyl-[glycine-cleavage complex H protein] + glycine + H(+) = N(6)-[(R)-S(8)-aminomethyldihydrolipoyl]-L-lysyl-[glycine-cleavage complex H protein] + CO2</text>
        <dbReference type="Rhea" id="RHEA:24304"/>
        <dbReference type="Rhea" id="RHEA-COMP:10494"/>
        <dbReference type="Rhea" id="RHEA-COMP:10495"/>
        <dbReference type="ChEBI" id="CHEBI:15378"/>
        <dbReference type="ChEBI" id="CHEBI:16526"/>
        <dbReference type="ChEBI" id="CHEBI:57305"/>
        <dbReference type="ChEBI" id="CHEBI:83099"/>
        <dbReference type="ChEBI" id="CHEBI:83143"/>
        <dbReference type="EC" id="1.4.4.2"/>
    </reaction>
</comment>
<dbReference type="PANTHER" id="PTHR11773:SF1">
    <property type="entry name" value="GLYCINE DEHYDROGENASE (DECARBOXYLATING), MITOCHONDRIAL"/>
    <property type="match status" value="1"/>
</dbReference>
<evidence type="ECO:0000256" key="2">
    <source>
        <dbReference type="ARBA" id="ARBA00022898"/>
    </source>
</evidence>
<dbReference type="InterPro" id="IPR015424">
    <property type="entry name" value="PyrdxlP-dep_Trfase"/>
</dbReference>
<dbReference type="FunFam" id="3.40.640.10:FF:000224">
    <property type="entry name" value="Probable glycine dehydrogenase (decarboxylating) subunit 2"/>
    <property type="match status" value="1"/>
</dbReference>
<accession>A0A450U8R1</accession>
<dbReference type="InterPro" id="IPR020581">
    <property type="entry name" value="GDC_P"/>
</dbReference>
<dbReference type="GO" id="GO:0016594">
    <property type="term" value="F:glycine binding"/>
    <property type="evidence" value="ECO:0007669"/>
    <property type="project" value="TreeGrafter"/>
</dbReference>
<feature type="domain" description="Aminotransferase class V" evidence="6">
    <location>
        <begin position="142"/>
        <end position="271"/>
    </location>
</feature>
<dbReference type="InterPro" id="IPR015421">
    <property type="entry name" value="PyrdxlP-dep_Trfase_major"/>
</dbReference>